<dbReference type="AlphaFoldDB" id="A0A1N6DYT2"/>
<dbReference type="STRING" id="1217970.SAMN05444002_0148"/>
<evidence type="ECO:0008006" key="4">
    <source>
        <dbReference type="Google" id="ProtNLM"/>
    </source>
</evidence>
<name>A0A1N6DYT2_9RHOB</name>
<sequence length="127" mass="14021">MRLAALLLTFALSVLPLVARAEVALVMVEEHGCAWCARWNKEIGPIYPKTPEGQAAPLRREMIGAPPHDIEFSRGLHFTPTFVLVEDGKELGRIEGYPGEDFFWGLLKEMMERNGVALATGTPDETG</sequence>
<reference evidence="3" key="1">
    <citation type="submission" date="2016-11" db="EMBL/GenBank/DDBJ databases">
        <authorList>
            <person name="Varghese N."/>
            <person name="Submissions S."/>
        </authorList>
    </citation>
    <scope>NUCLEOTIDE SEQUENCE [LARGE SCALE GENOMIC DNA]</scope>
    <source>
        <strain evidence="3">DSM 29440</strain>
    </source>
</reference>
<keyword evidence="3" id="KW-1185">Reference proteome</keyword>
<evidence type="ECO:0000313" key="3">
    <source>
        <dbReference type="Proteomes" id="UP000184932"/>
    </source>
</evidence>
<dbReference type="InterPro" id="IPR036249">
    <property type="entry name" value="Thioredoxin-like_sf"/>
</dbReference>
<feature type="signal peptide" evidence="1">
    <location>
        <begin position="1"/>
        <end position="21"/>
    </location>
</feature>
<gene>
    <name evidence="2" type="ORF">SAMN05444002_0148</name>
</gene>
<dbReference type="OrthoDB" id="7362982at2"/>
<protein>
    <recommendedName>
        <fullName evidence="4">Regulatory protein SoxS</fullName>
    </recommendedName>
</protein>
<feature type="chain" id="PRO_5012116534" description="Regulatory protein SoxS" evidence="1">
    <location>
        <begin position="22"/>
        <end position="127"/>
    </location>
</feature>
<evidence type="ECO:0000256" key="1">
    <source>
        <dbReference type="SAM" id="SignalP"/>
    </source>
</evidence>
<dbReference type="Gene3D" id="3.40.30.10">
    <property type="entry name" value="Glutaredoxin"/>
    <property type="match status" value="1"/>
</dbReference>
<organism evidence="2 3">
    <name type="scientific">Vannielia litorea</name>
    <dbReference type="NCBI Taxonomy" id="1217970"/>
    <lineage>
        <taxon>Bacteria</taxon>
        <taxon>Pseudomonadati</taxon>
        <taxon>Pseudomonadota</taxon>
        <taxon>Alphaproteobacteria</taxon>
        <taxon>Rhodobacterales</taxon>
        <taxon>Paracoccaceae</taxon>
        <taxon>Vannielia</taxon>
    </lineage>
</organism>
<dbReference type="Proteomes" id="UP000184932">
    <property type="component" value="Unassembled WGS sequence"/>
</dbReference>
<accession>A0A1N6DYT2</accession>
<dbReference type="EMBL" id="FSRL01000001">
    <property type="protein sequence ID" value="SIN75857.1"/>
    <property type="molecule type" value="Genomic_DNA"/>
</dbReference>
<dbReference type="SUPFAM" id="SSF52833">
    <property type="entry name" value="Thioredoxin-like"/>
    <property type="match status" value="1"/>
</dbReference>
<proteinExistence type="predicted"/>
<evidence type="ECO:0000313" key="2">
    <source>
        <dbReference type="EMBL" id="SIN75857.1"/>
    </source>
</evidence>
<keyword evidence="1" id="KW-0732">Signal</keyword>